<proteinExistence type="predicted"/>
<dbReference type="Gene3D" id="1.50.10.140">
    <property type="match status" value="1"/>
</dbReference>
<dbReference type="AlphaFoldDB" id="A0A1V9DQI4"/>
<dbReference type="EMBL" id="MWUE01000003">
    <property type="protein sequence ID" value="OQP36119.1"/>
    <property type="molecule type" value="Genomic_DNA"/>
</dbReference>
<keyword evidence="3" id="KW-1185">Reference proteome</keyword>
<evidence type="ECO:0000259" key="1">
    <source>
        <dbReference type="Pfam" id="PF11329"/>
    </source>
</evidence>
<reference evidence="2 3" key="1">
    <citation type="submission" date="2017-02" db="EMBL/GenBank/DDBJ databases">
        <title>Whole genome shotgun sequence of Pantoea agglomerans strain AS1 isolated from a cycad, Zamia floridana in Central Florida, USA.</title>
        <authorList>
            <person name="Lata P."/>
            <person name="Govindarajan S."/>
            <person name="Qi F."/>
            <person name="Li J.-L."/>
            <person name="Maurya S.K."/>
            <person name="Sahoo M.K."/>
        </authorList>
    </citation>
    <scope>NUCLEOTIDE SEQUENCE [LARGE SCALE GENOMIC DNA]</scope>
    <source>
        <strain evidence="2 3">AS1</strain>
    </source>
</reference>
<accession>A0A1V9DQI4</accession>
<dbReference type="Proteomes" id="UP000192769">
    <property type="component" value="Unassembled WGS sequence"/>
</dbReference>
<name>A0A1V9DQI4_9GAMM</name>
<dbReference type="RefSeq" id="WP_081134837.1">
    <property type="nucleotide sequence ID" value="NZ_MWUE01000003.1"/>
</dbReference>
<protein>
    <recommendedName>
        <fullName evidence="1">DUF3131 domain-containing protein</fullName>
    </recommendedName>
</protein>
<evidence type="ECO:0000313" key="3">
    <source>
        <dbReference type="Proteomes" id="UP000192769"/>
    </source>
</evidence>
<dbReference type="InterPro" id="IPR021478">
    <property type="entry name" value="DUF3131"/>
</dbReference>
<feature type="domain" description="DUF3131" evidence="1">
    <location>
        <begin position="54"/>
        <end position="424"/>
    </location>
</feature>
<gene>
    <name evidence="2" type="ORF">B2J69_00660</name>
</gene>
<dbReference type="Pfam" id="PF11329">
    <property type="entry name" value="DUF3131"/>
    <property type="match status" value="1"/>
</dbReference>
<organism evidence="2 3">
    <name type="scientific">Pantoea latae</name>
    <dbReference type="NCBI Taxonomy" id="1964541"/>
    <lineage>
        <taxon>Bacteria</taxon>
        <taxon>Pseudomonadati</taxon>
        <taxon>Pseudomonadota</taxon>
        <taxon>Gammaproteobacteria</taxon>
        <taxon>Enterobacterales</taxon>
        <taxon>Erwiniaceae</taxon>
        <taxon>Pantoea</taxon>
    </lineage>
</organism>
<sequence length="467" mass="52370">MPKTVIRALITLLLAAGLVFALLAWNQAAGWRWLVNGGWHTTARLGALSDQERRWAAIAWRYFENNAQPQTGLVNGSDKRPVVSLWQMGDTLIALTAARQLDLIDDEAFDRRLTLLLGTLNRLPLTSANVPNLLYSATSVAMVGYANTPQVIGWSAKDMARLMMALRIVAAFHPEYSEYLERVVLRWDFCRVVDSKGQLYAGQMRQQKLTPQAEGRLGDSEYSAAGFGLWGFANDQSLRPPAQHVIIDGLALDIDARDPRTTWTPAAITTMPYVLSGMEYAWTLPGADRDIVALQRQRASNVYRVQEMRWQQKNILTARSDFNISAPPWHVNDTIFANGYAWNTLADDGKWVPRLAQVSTRAVFGLWALWQTPFTDALMAMTQRQNDPQRGWFEGRVEATGDYNRAITLTTNATVLEALLFKANMGALLRDSELSDSSYFRRQLADPFTAPQRCFPLNNPAQSGNLN</sequence>
<dbReference type="OrthoDB" id="9147113at2"/>
<comment type="caution">
    <text evidence="2">The sequence shown here is derived from an EMBL/GenBank/DDBJ whole genome shotgun (WGS) entry which is preliminary data.</text>
</comment>
<evidence type="ECO:0000313" key="2">
    <source>
        <dbReference type="EMBL" id="OQP36119.1"/>
    </source>
</evidence>